<dbReference type="AlphaFoldDB" id="A0A1T5HSX0"/>
<dbReference type="OrthoDB" id="1652165at2"/>
<dbReference type="Proteomes" id="UP000191055">
    <property type="component" value="Unassembled WGS sequence"/>
</dbReference>
<accession>A0A1T5HSX0</accession>
<gene>
    <name evidence="2" type="ORF">SAMN03080601_02889</name>
</gene>
<name>A0A1T5HSX0_9BACT</name>
<keyword evidence="3" id="KW-1185">Reference proteome</keyword>
<sequence length="1157" mass="132269">MFHFHAGKVDTKPGINKHNPKDISEGVHYARTRYKTGEWFRYTPNAGGDVMIATQYDAYAETTIQLFNEASGKMLASDTTNNIQGKEGRVVFNAEESVAYLIYIGNSGFSSLEGIYWDLKKNPQFCSAPKNISPENNQTVLGNTDYWFEYTASIRSIVNVAATGLENNKQFVDIEFYHSCDSMISAGKDNADIYLKPGEKVLIKTKGRHIEGFYDVAINETEQTVGTKEHPLEITAGNHQIKTNTDHWFVYYPQSTGKIEIDMPHDLSPMPRLEIYRPYNNSIALTTRSLDFGKAAARCKTGEPLYFRWLNNNSDALFEWTITEKETVTGDLITNALEALEGMNEMTKTNRMPTYYYYVPQSFGKIRISTCDLTEENTFVLVFDSINQVSTSIFSGSGCGHQSDIEFYCNPNDTIYLCWIEDFSNNPYPFTLSETPLTEGSDRRVAYNAIEGLNEAVFTDTNIQWFKYTTSIEGRLILSNCGIESSFFPNIQVFANNSNSDRRLESKDCGENQKTIQLEVQPGNTYYIKFQSTTTGTDFSMEWNLEEAAFEEGTRCSNAAAIDEGLHTTNSDNHRWYSYTAKSNAEITISRCNIEDDLDILLQPNIYKNCGQRLNRVDITYCGSKSKHDFVALKDSTYYITWGYISNYQFQWELSEQTYPLTGFCLDAKEVINGINHAEHTSNNDIWYKFTPPHDGTIILNSVGLTEEDTEVEFHSGCSDGIEYTEIYSSDRYGSSKQARLSWPCEGNETYYIRWKGDKITAPYNWEFIYIAKGDDKDDPLEAHLGINERTLSNSTSQYFAFGNTPLKHFYHISIPRQDGKTRKLNVLPRYDSWYDGIYFNADSTEAEIIRLSGGSYIIECISEPGDSFTWNIQERYMDTLTVNTRLLGHTGFINDWFVLSGEEDAYYTIESDKAIKANSDIELYAKFLYSESKLSPIASGMNVPFYKLSANTKHYLKWALPENGKTDYWWSLSPFHFSGSGDCFDAEPARPGAIYSTFNGSRLMYKFRPDKSGRYIINVETSELRRSGLERLSLYKGSCESNKWLGYVDFSEITHNQYLLTSIALDSITENTNYYLEWDFIFSSNLIKEFSWQLQFDADYQSKEDDPVDPDFFIGKNPNNGRFEVFFPKLREETTLDIYNSSGNNIYSNILQPIAS</sequence>
<dbReference type="KEGG" id="asx:CDL62_00210"/>
<evidence type="ECO:0000313" key="2">
    <source>
        <dbReference type="EMBL" id="SKC23610.1"/>
    </source>
</evidence>
<proteinExistence type="predicted"/>
<dbReference type="RefSeq" id="WP_079558575.1">
    <property type="nucleotide sequence ID" value="NZ_CP021904.1"/>
</dbReference>
<evidence type="ECO:0000313" key="3">
    <source>
        <dbReference type="Proteomes" id="UP000191055"/>
    </source>
</evidence>
<dbReference type="STRING" id="889453.SAMN03080601_02889"/>
<evidence type="ECO:0000256" key="1">
    <source>
        <dbReference type="SAM" id="MobiDB-lite"/>
    </source>
</evidence>
<dbReference type="EMBL" id="FUYV01000019">
    <property type="protein sequence ID" value="SKC23610.1"/>
    <property type="molecule type" value="Genomic_DNA"/>
</dbReference>
<feature type="region of interest" description="Disordered" evidence="1">
    <location>
        <begin position="1"/>
        <end position="22"/>
    </location>
</feature>
<reference evidence="2 3" key="1">
    <citation type="submission" date="2017-02" db="EMBL/GenBank/DDBJ databases">
        <authorList>
            <person name="Peterson S.W."/>
        </authorList>
    </citation>
    <scope>NUCLEOTIDE SEQUENCE [LARGE SCALE GENOMIC DNA]</scope>
    <source>
        <strain evidence="2 3">DSM 24412</strain>
    </source>
</reference>
<protein>
    <submittedName>
        <fullName evidence="2">Uncharacterized protein</fullName>
    </submittedName>
</protein>
<organism evidence="2 3">
    <name type="scientific">Alkalitalea saponilacus</name>
    <dbReference type="NCBI Taxonomy" id="889453"/>
    <lineage>
        <taxon>Bacteria</taxon>
        <taxon>Pseudomonadati</taxon>
        <taxon>Bacteroidota</taxon>
        <taxon>Bacteroidia</taxon>
        <taxon>Marinilabiliales</taxon>
        <taxon>Marinilabiliaceae</taxon>
        <taxon>Alkalitalea</taxon>
    </lineage>
</organism>